<evidence type="ECO:0000313" key="2">
    <source>
        <dbReference type="Proteomes" id="UP001059824"/>
    </source>
</evidence>
<protein>
    <submittedName>
        <fullName evidence="1">Uncharacterized protein</fullName>
    </submittedName>
</protein>
<dbReference type="RefSeq" id="WP_260762525.1">
    <property type="nucleotide sequence ID" value="NZ_CP045921.1"/>
</dbReference>
<reference evidence="1" key="1">
    <citation type="journal article" date="2021" name="Nat. Microbiol.">
        <title>Cocultivation of an ultrasmall environmental parasitic bacterium with lytic ability against bacteria associated with wastewater foams.</title>
        <authorList>
            <person name="Batinovic S."/>
            <person name="Rose J.J.A."/>
            <person name="Ratcliffe J."/>
            <person name="Seviour R.J."/>
            <person name="Petrovski S."/>
        </authorList>
    </citation>
    <scope>NUCLEOTIDE SEQUENCE</scope>
    <source>
        <strain evidence="1">JR1</strain>
    </source>
</reference>
<dbReference type="KEGG" id="mama:GII36_03525"/>
<dbReference type="EMBL" id="CP045921">
    <property type="protein sequence ID" value="QHN42908.1"/>
    <property type="molecule type" value="Genomic_DNA"/>
</dbReference>
<organism evidence="1 2">
    <name type="scientific">Candidatus Mycosynbacter amalyticus</name>
    <dbReference type="NCBI Taxonomy" id="2665156"/>
    <lineage>
        <taxon>Bacteria</taxon>
        <taxon>Candidatus Saccharimonadota</taxon>
        <taxon>Candidatus Saccharimonadota incertae sedis</taxon>
        <taxon>Candidatus Mycosynbacter</taxon>
    </lineage>
</organism>
<name>A0A857MLD2_9BACT</name>
<keyword evidence="2" id="KW-1185">Reference proteome</keyword>
<sequence length="57" mass="6106">MSKLSVVIGKLVDTVCPHHTEIDGGASFVPGSSTLRDPTPENLHQLRDELIAALELP</sequence>
<accession>A0A857MLD2</accession>
<dbReference type="Proteomes" id="UP001059824">
    <property type="component" value="Chromosome"/>
</dbReference>
<gene>
    <name evidence="1" type="ORF">GII36_03525</name>
</gene>
<dbReference type="AlphaFoldDB" id="A0A857MLD2"/>
<evidence type="ECO:0000313" key="1">
    <source>
        <dbReference type="EMBL" id="QHN42908.1"/>
    </source>
</evidence>
<proteinExistence type="predicted"/>